<feature type="domain" description="YegS/DAGK C-terminal" evidence="1">
    <location>
        <begin position="3"/>
        <end position="77"/>
    </location>
</feature>
<dbReference type="EMBL" id="JADCNL010000001">
    <property type="protein sequence ID" value="KAG0497117.1"/>
    <property type="molecule type" value="Genomic_DNA"/>
</dbReference>
<dbReference type="InterPro" id="IPR016064">
    <property type="entry name" value="NAD/diacylglycerol_kinase_sf"/>
</dbReference>
<keyword evidence="3" id="KW-1185">Reference proteome</keyword>
<sequence>MPAPKAEFSDGFLDLALIKDCPKSALVSISMKIRDGTHVNSPYVIYLKVKAFKLFPGNRVDEPKKGGIVDVDGEVIARGEGTYASGQDADLMAYGPPIEVTVDQGLAMVFSPIDDQQDQDANSIRGQVLTSHFRQYELLTKSTLTNDEILTLRWLYSSNEHNN</sequence>
<evidence type="ECO:0000313" key="2">
    <source>
        <dbReference type="EMBL" id="KAG0497117.1"/>
    </source>
</evidence>
<accession>A0A835S4Z6</accession>
<gene>
    <name evidence="2" type="ORF">HPP92_001808</name>
</gene>
<organism evidence="2 3">
    <name type="scientific">Vanilla planifolia</name>
    <name type="common">Vanilla</name>
    <dbReference type="NCBI Taxonomy" id="51239"/>
    <lineage>
        <taxon>Eukaryota</taxon>
        <taxon>Viridiplantae</taxon>
        <taxon>Streptophyta</taxon>
        <taxon>Embryophyta</taxon>
        <taxon>Tracheophyta</taxon>
        <taxon>Spermatophyta</taxon>
        <taxon>Magnoliopsida</taxon>
        <taxon>Liliopsida</taxon>
        <taxon>Asparagales</taxon>
        <taxon>Orchidaceae</taxon>
        <taxon>Vanilloideae</taxon>
        <taxon>Vanilleae</taxon>
        <taxon>Vanilla</taxon>
    </lineage>
</organism>
<dbReference type="GO" id="GO:0016020">
    <property type="term" value="C:membrane"/>
    <property type="evidence" value="ECO:0007669"/>
    <property type="project" value="TreeGrafter"/>
</dbReference>
<protein>
    <recommendedName>
        <fullName evidence="1">YegS/DAGK C-terminal domain-containing protein</fullName>
    </recommendedName>
</protein>
<dbReference type="PANTHER" id="PTHR12358:SF31">
    <property type="entry name" value="ACYLGLYCEROL KINASE, MITOCHONDRIAL"/>
    <property type="match status" value="1"/>
</dbReference>
<dbReference type="Gene3D" id="2.60.200.40">
    <property type="match status" value="1"/>
</dbReference>
<dbReference type="GO" id="GO:0016773">
    <property type="term" value="F:phosphotransferase activity, alcohol group as acceptor"/>
    <property type="evidence" value="ECO:0007669"/>
    <property type="project" value="UniProtKB-ARBA"/>
</dbReference>
<dbReference type="Pfam" id="PF19279">
    <property type="entry name" value="YegS_C"/>
    <property type="match status" value="1"/>
</dbReference>
<reference evidence="2 3" key="1">
    <citation type="journal article" date="2020" name="Nat. Food">
        <title>A phased Vanilla planifolia genome enables genetic improvement of flavour and production.</title>
        <authorList>
            <person name="Hasing T."/>
            <person name="Tang H."/>
            <person name="Brym M."/>
            <person name="Khazi F."/>
            <person name="Huang T."/>
            <person name="Chambers A.H."/>
        </authorList>
    </citation>
    <scope>NUCLEOTIDE SEQUENCE [LARGE SCALE GENOMIC DNA]</scope>
    <source>
        <tissue evidence="2">Leaf</tissue>
    </source>
</reference>
<dbReference type="InterPro" id="IPR050187">
    <property type="entry name" value="Lipid_Phosphate_FormReg"/>
</dbReference>
<dbReference type="Proteomes" id="UP000636800">
    <property type="component" value="Chromosome 1"/>
</dbReference>
<dbReference type="GO" id="GO:0046512">
    <property type="term" value="P:sphingosine biosynthetic process"/>
    <property type="evidence" value="ECO:0007669"/>
    <property type="project" value="TreeGrafter"/>
</dbReference>
<dbReference type="GO" id="GO:0001727">
    <property type="term" value="F:lipid kinase activity"/>
    <property type="evidence" value="ECO:0007669"/>
    <property type="project" value="UniProtKB-ARBA"/>
</dbReference>
<evidence type="ECO:0000313" key="3">
    <source>
        <dbReference type="Proteomes" id="UP000636800"/>
    </source>
</evidence>
<dbReference type="GO" id="GO:0005737">
    <property type="term" value="C:cytoplasm"/>
    <property type="evidence" value="ECO:0007669"/>
    <property type="project" value="TreeGrafter"/>
</dbReference>
<name>A0A835S4Z6_VANPL</name>
<dbReference type="PANTHER" id="PTHR12358">
    <property type="entry name" value="SPHINGOSINE KINASE"/>
    <property type="match status" value="1"/>
</dbReference>
<comment type="caution">
    <text evidence="2">The sequence shown here is derived from an EMBL/GenBank/DDBJ whole genome shotgun (WGS) entry which is preliminary data.</text>
</comment>
<proteinExistence type="predicted"/>
<dbReference type="SUPFAM" id="SSF111331">
    <property type="entry name" value="NAD kinase/diacylglycerol kinase-like"/>
    <property type="match status" value="1"/>
</dbReference>
<dbReference type="AlphaFoldDB" id="A0A835S4Z6"/>
<dbReference type="InterPro" id="IPR045540">
    <property type="entry name" value="YegS/DAGK_C"/>
</dbReference>
<dbReference type="OrthoDB" id="427480at2759"/>
<evidence type="ECO:0000259" key="1">
    <source>
        <dbReference type="Pfam" id="PF19279"/>
    </source>
</evidence>